<dbReference type="InterPro" id="IPR049369">
    <property type="entry name" value="BF1531-like_N"/>
</dbReference>
<dbReference type="InterPro" id="IPR036412">
    <property type="entry name" value="HAD-like_sf"/>
</dbReference>
<feature type="domain" description="BF1531-like N-terminal" evidence="1">
    <location>
        <begin position="33"/>
        <end position="227"/>
    </location>
</feature>
<accession>A0A0W0ZK45</accession>
<dbReference type="SUPFAM" id="SSF56784">
    <property type="entry name" value="HAD-like"/>
    <property type="match status" value="1"/>
</dbReference>
<dbReference type="AlphaFoldDB" id="A0A0W0ZK45"/>
<keyword evidence="3" id="KW-1185">Reference proteome</keyword>
<name>A0A0W0ZK45_9GAMM</name>
<dbReference type="NCBIfam" id="TIGR01681">
    <property type="entry name" value="HAD-SF-IIIC"/>
    <property type="match status" value="1"/>
</dbReference>
<dbReference type="InterPro" id="IPR036514">
    <property type="entry name" value="SGNH_hydro_sf"/>
</dbReference>
<dbReference type="PATRIC" id="fig|947033.5.peg.2739"/>
<dbReference type="Gene3D" id="3.40.50.1000">
    <property type="entry name" value="HAD superfamily/HAD-like"/>
    <property type="match status" value="1"/>
</dbReference>
<dbReference type="InterPro" id="IPR010037">
    <property type="entry name" value="FkbH_domain"/>
</dbReference>
<comment type="caution">
    <text evidence="2">The sequence shown here is derived from an EMBL/GenBank/DDBJ whole genome shotgun (WGS) entry which is preliminary data.</text>
</comment>
<evidence type="ECO:0000313" key="2">
    <source>
        <dbReference type="EMBL" id="KTD69425.1"/>
    </source>
</evidence>
<gene>
    <name evidence="2" type="ORF">Lste_2583</name>
</gene>
<dbReference type="Pfam" id="PF21211">
    <property type="entry name" value="FkbH_N"/>
    <property type="match status" value="1"/>
</dbReference>
<dbReference type="InterPro" id="IPR010033">
    <property type="entry name" value="HAD_SF_ppase_IIIC"/>
</dbReference>
<proteinExistence type="predicted"/>
<dbReference type="Proteomes" id="UP000054926">
    <property type="component" value="Unassembled WGS sequence"/>
</dbReference>
<dbReference type="GO" id="GO:0016788">
    <property type="term" value="F:hydrolase activity, acting on ester bonds"/>
    <property type="evidence" value="ECO:0007669"/>
    <property type="project" value="UniProtKB-ARBA"/>
</dbReference>
<protein>
    <submittedName>
        <fullName evidence="2">HAD-superfamily phosphatase</fullName>
    </submittedName>
</protein>
<dbReference type="STRING" id="947033.Lste_2583"/>
<organism evidence="2 3">
    <name type="scientific">Legionella steelei</name>
    <dbReference type="NCBI Taxonomy" id="947033"/>
    <lineage>
        <taxon>Bacteria</taxon>
        <taxon>Pseudomonadati</taxon>
        <taxon>Pseudomonadota</taxon>
        <taxon>Gammaproteobacteria</taxon>
        <taxon>Legionellales</taxon>
        <taxon>Legionellaceae</taxon>
        <taxon>Legionella</taxon>
    </lineage>
</organism>
<dbReference type="EMBL" id="LNYY01000019">
    <property type="protein sequence ID" value="KTD69425.1"/>
    <property type="molecule type" value="Genomic_DNA"/>
</dbReference>
<sequence length="596" mass="68239">MLNYPLDAHLILRKKHAIKKELLLKEHFLTKNIAILGGSTTAEIKNILELFLLDIGIKPNFYESKYNQYFEEAVFDNEPLQQFNPDIIYIHTTNKNISHYPTMHHTSEEIDIILHNEFQKFSSIWSSLTSKYHCAIIQNNFELPQNRILGNLDFYDVRGSVHYIHRLNSFFAEEAQARANLYINDIHYLAASIGLSTWFDKSMWYAYKYALSYTAIPFLAKNISAIIGALFGALKKCMVLDLDNTCWGGVIGDDGLNGIAIGKETAIAEAHTEFQQYAKTLKDRGVVLAVCSKNDINHAKEGFMHPDTVLIDQDFAAFTANWEPKHHNIAKISDTLSLGLDSFVFIDDNPAERHIVRSNLSMVSVPEIGSDIVDFIDHIDKNHYFETVSLASDDLQRGAFYQKNKERRTQESHFTDYGEYLHSLEMNAEIKAFTPVYLARITQLINKTNQFNLTTKRYTLADVTTITQDANYITLYGKLEDKFGDNGLISIIIGELKNKECHIELWLMSCRVLKRTMEYAMFDALVAKCHTLGIKQIIGYYYPTEKNNMVSTLYQDFGFNALATDAHHSVWSMDVSNYINKNQHIRISSSNLSDEL</sequence>
<dbReference type="Gene3D" id="3.40.50.1110">
    <property type="entry name" value="SGNH hydrolase"/>
    <property type="match status" value="1"/>
</dbReference>
<evidence type="ECO:0000259" key="1">
    <source>
        <dbReference type="Pfam" id="PF21211"/>
    </source>
</evidence>
<dbReference type="NCBIfam" id="TIGR01686">
    <property type="entry name" value="FkbH"/>
    <property type="match status" value="1"/>
</dbReference>
<dbReference type="InterPro" id="IPR023214">
    <property type="entry name" value="HAD_sf"/>
</dbReference>
<reference evidence="2 3" key="1">
    <citation type="submission" date="2015-11" db="EMBL/GenBank/DDBJ databases">
        <title>Genomic analysis of 38 Legionella species identifies large and diverse effector repertoires.</title>
        <authorList>
            <person name="Burstein D."/>
            <person name="Amaro F."/>
            <person name="Zusman T."/>
            <person name="Lifshitz Z."/>
            <person name="Cohen O."/>
            <person name="Gilbert J.A."/>
            <person name="Pupko T."/>
            <person name="Shuman H.A."/>
            <person name="Segal G."/>
        </authorList>
    </citation>
    <scope>NUCLEOTIDE SEQUENCE [LARGE SCALE GENOMIC DNA]</scope>
    <source>
        <strain evidence="2 3">IMVS3376</strain>
    </source>
</reference>
<evidence type="ECO:0000313" key="3">
    <source>
        <dbReference type="Proteomes" id="UP000054926"/>
    </source>
</evidence>
<dbReference type="RefSeq" id="WP_058511367.1">
    <property type="nucleotide sequence ID" value="NZ_LNYY01000019.1"/>
</dbReference>